<dbReference type="Proteomes" id="UP000824005">
    <property type="component" value="Unassembled WGS sequence"/>
</dbReference>
<evidence type="ECO:0000256" key="1">
    <source>
        <dbReference type="SAM" id="Phobius"/>
    </source>
</evidence>
<evidence type="ECO:0000313" key="3">
    <source>
        <dbReference type="Proteomes" id="UP000824005"/>
    </source>
</evidence>
<reference evidence="2" key="1">
    <citation type="journal article" date="2021" name="PeerJ">
        <title>Extensive microbial diversity within the chicken gut microbiome revealed by metagenomics and culture.</title>
        <authorList>
            <person name="Gilroy R."/>
            <person name="Ravi A."/>
            <person name="Getino M."/>
            <person name="Pursley I."/>
            <person name="Horton D.L."/>
            <person name="Alikhan N.F."/>
            <person name="Baker D."/>
            <person name="Gharbi K."/>
            <person name="Hall N."/>
            <person name="Watson M."/>
            <person name="Adriaenssens E.M."/>
            <person name="Foster-Nyarko E."/>
            <person name="Jarju S."/>
            <person name="Secka A."/>
            <person name="Antonio M."/>
            <person name="Oren A."/>
            <person name="Chaudhuri R.R."/>
            <person name="La Ragione R."/>
            <person name="Hildebrand F."/>
            <person name="Pallen M.J."/>
        </authorList>
    </citation>
    <scope>NUCLEOTIDE SEQUENCE</scope>
    <source>
        <strain evidence="2">ChiGjej1B1-98</strain>
    </source>
</reference>
<keyword evidence="1" id="KW-1133">Transmembrane helix</keyword>
<sequence length="152" mass="16106">MNIKSILQRILVWTAVLAVVVAVVGGVVGFIIGGMPGLWGAVIGTVLALLFGALTALSLMLAINVSKGNMISGAFFGIVLGGWLLKFVVFIALIFVVRDFDWVNPIAAFISIVVAIVGSLAVDMTVIIKARQPIIDEEPVDESTWGRPSSRN</sequence>
<evidence type="ECO:0008006" key="4">
    <source>
        <dbReference type="Google" id="ProtNLM"/>
    </source>
</evidence>
<dbReference type="EMBL" id="DXDC01000092">
    <property type="protein sequence ID" value="HIY65253.1"/>
    <property type="molecule type" value="Genomic_DNA"/>
</dbReference>
<dbReference type="AlphaFoldDB" id="A0A9D2C8Y6"/>
<name>A0A9D2C8Y6_9MICO</name>
<feature type="transmembrane region" description="Helical" evidence="1">
    <location>
        <begin position="38"/>
        <end position="63"/>
    </location>
</feature>
<feature type="transmembrane region" description="Helical" evidence="1">
    <location>
        <begin position="12"/>
        <end position="32"/>
    </location>
</feature>
<gene>
    <name evidence="2" type="ORF">H9830_03120</name>
</gene>
<reference evidence="2" key="2">
    <citation type="submission" date="2021-04" db="EMBL/GenBank/DDBJ databases">
        <authorList>
            <person name="Gilroy R."/>
        </authorList>
    </citation>
    <scope>NUCLEOTIDE SEQUENCE</scope>
    <source>
        <strain evidence="2">ChiGjej1B1-98</strain>
    </source>
</reference>
<accession>A0A9D2C8Y6</accession>
<organism evidence="2 3">
    <name type="scientific">Candidatus Agrococcus pullicola</name>
    <dbReference type="NCBI Taxonomy" id="2838429"/>
    <lineage>
        <taxon>Bacteria</taxon>
        <taxon>Bacillati</taxon>
        <taxon>Actinomycetota</taxon>
        <taxon>Actinomycetes</taxon>
        <taxon>Micrococcales</taxon>
        <taxon>Microbacteriaceae</taxon>
        <taxon>Agrococcus</taxon>
    </lineage>
</organism>
<proteinExistence type="predicted"/>
<comment type="caution">
    <text evidence="2">The sequence shown here is derived from an EMBL/GenBank/DDBJ whole genome shotgun (WGS) entry which is preliminary data.</text>
</comment>
<keyword evidence="1" id="KW-0812">Transmembrane</keyword>
<evidence type="ECO:0000313" key="2">
    <source>
        <dbReference type="EMBL" id="HIY65253.1"/>
    </source>
</evidence>
<protein>
    <recommendedName>
        <fullName evidence="4">ATP synthase protein I</fullName>
    </recommendedName>
</protein>
<feature type="transmembrane region" description="Helical" evidence="1">
    <location>
        <begin position="75"/>
        <end position="96"/>
    </location>
</feature>
<keyword evidence="1" id="KW-0472">Membrane</keyword>
<feature type="transmembrane region" description="Helical" evidence="1">
    <location>
        <begin position="102"/>
        <end position="122"/>
    </location>
</feature>